<dbReference type="AlphaFoldDB" id="A0A2A9E0K2"/>
<dbReference type="RefSeq" id="WP_245836341.1">
    <property type="nucleotide sequence ID" value="NZ_PDJE01000001.1"/>
</dbReference>
<reference evidence="9 10" key="1">
    <citation type="submission" date="2017-10" db="EMBL/GenBank/DDBJ databases">
        <title>Sequencing the genomes of 1000 actinobacteria strains.</title>
        <authorList>
            <person name="Klenk H.-P."/>
        </authorList>
    </citation>
    <scope>NUCLEOTIDE SEQUENCE [LARGE SCALE GENOMIC DNA]</scope>
    <source>
        <strain evidence="9 10">DSM 21798</strain>
    </source>
</reference>
<evidence type="ECO:0000256" key="7">
    <source>
        <dbReference type="SAM" id="Phobius"/>
    </source>
</evidence>
<keyword evidence="6 7" id="KW-0472">Membrane</keyword>
<feature type="transmembrane region" description="Helical" evidence="7">
    <location>
        <begin position="21"/>
        <end position="47"/>
    </location>
</feature>
<feature type="transmembrane region" description="Helical" evidence="7">
    <location>
        <begin position="158"/>
        <end position="184"/>
    </location>
</feature>
<evidence type="ECO:0000256" key="2">
    <source>
        <dbReference type="ARBA" id="ARBA00010792"/>
    </source>
</evidence>
<evidence type="ECO:0000256" key="5">
    <source>
        <dbReference type="ARBA" id="ARBA00022989"/>
    </source>
</evidence>
<keyword evidence="5 7" id="KW-1133">Transmembrane helix</keyword>
<evidence type="ECO:0000313" key="10">
    <source>
        <dbReference type="Proteomes" id="UP000221369"/>
    </source>
</evidence>
<name>A0A2A9E0K2_9MICO</name>
<feature type="transmembrane region" description="Helical" evidence="7">
    <location>
        <begin position="77"/>
        <end position="99"/>
    </location>
</feature>
<keyword evidence="4 7" id="KW-0812">Transmembrane</keyword>
<dbReference type="PANTHER" id="PTHR42709:SF6">
    <property type="entry name" value="UNDECAPRENYL PHOSPHATE TRANSPORTER A"/>
    <property type="match status" value="1"/>
</dbReference>
<accession>A0A2A9E0K2</accession>
<evidence type="ECO:0000256" key="1">
    <source>
        <dbReference type="ARBA" id="ARBA00004651"/>
    </source>
</evidence>
<dbReference type="InterPro" id="IPR051311">
    <property type="entry name" value="DedA_domain"/>
</dbReference>
<dbReference type="Proteomes" id="UP000221369">
    <property type="component" value="Unassembled WGS sequence"/>
</dbReference>
<evidence type="ECO:0000313" key="9">
    <source>
        <dbReference type="EMBL" id="PFG31905.1"/>
    </source>
</evidence>
<gene>
    <name evidence="9" type="ORF">ATJ78_2888</name>
</gene>
<dbReference type="EMBL" id="PDJE01000001">
    <property type="protein sequence ID" value="PFG31905.1"/>
    <property type="molecule type" value="Genomic_DNA"/>
</dbReference>
<keyword evidence="3" id="KW-1003">Cell membrane</keyword>
<evidence type="ECO:0000259" key="8">
    <source>
        <dbReference type="Pfam" id="PF09335"/>
    </source>
</evidence>
<comment type="similarity">
    <text evidence="2">Belongs to the DedA family.</text>
</comment>
<evidence type="ECO:0000256" key="4">
    <source>
        <dbReference type="ARBA" id="ARBA00022692"/>
    </source>
</evidence>
<feature type="domain" description="VTT" evidence="8">
    <location>
        <begin position="54"/>
        <end position="180"/>
    </location>
</feature>
<sequence length="237" mass="25259">MISPAALGYGSRMLNAATDTALSGVAAWAVSLMETLGGVGAGIAIALENLFPPLPSEIILPLAGFTASQGNMALVEAIAWTTLGSIVGALLLYGLGALLGRERMIRIADWMPLVKVSEVLSAEKWFAKHGKKAIFFGRMLPIFRSLISIPAGIERMNLLVFGALTAAGSLIWNTVFIMAGFYLGENWHIVEQYADVLKYIVILAVVVALAAWIVYRVRAARRARAGRADPTEDSGAA</sequence>
<dbReference type="Pfam" id="PF09335">
    <property type="entry name" value="VTT_dom"/>
    <property type="match status" value="1"/>
</dbReference>
<dbReference type="GO" id="GO:0005886">
    <property type="term" value="C:plasma membrane"/>
    <property type="evidence" value="ECO:0007669"/>
    <property type="project" value="UniProtKB-SubCell"/>
</dbReference>
<protein>
    <submittedName>
        <fullName evidence="9">Membrane protein DedA with SNARE-associated domain</fullName>
    </submittedName>
</protein>
<comment type="subcellular location">
    <subcellularLocation>
        <location evidence="1">Cell membrane</location>
        <topology evidence="1">Multi-pass membrane protein</topology>
    </subcellularLocation>
</comment>
<dbReference type="PANTHER" id="PTHR42709">
    <property type="entry name" value="ALKALINE PHOSPHATASE LIKE PROTEIN"/>
    <property type="match status" value="1"/>
</dbReference>
<keyword evidence="10" id="KW-1185">Reference proteome</keyword>
<dbReference type="InterPro" id="IPR032816">
    <property type="entry name" value="VTT_dom"/>
</dbReference>
<comment type="caution">
    <text evidence="9">The sequence shown here is derived from an EMBL/GenBank/DDBJ whole genome shotgun (WGS) entry which is preliminary data.</text>
</comment>
<organism evidence="9 10">
    <name type="scientific">Paramicrobacterium agarici</name>
    <dbReference type="NCBI Taxonomy" id="630514"/>
    <lineage>
        <taxon>Bacteria</taxon>
        <taxon>Bacillati</taxon>
        <taxon>Actinomycetota</taxon>
        <taxon>Actinomycetes</taxon>
        <taxon>Micrococcales</taxon>
        <taxon>Microbacteriaceae</taxon>
        <taxon>Paramicrobacterium</taxon>
    </lineage>
</organism>
<proteinExistence type="inferred from homology"/>
<feature type="transmembrane region" description="Helical" evidence="7">
    <location>
        <begin position="196"/>
        <end position="215"/>
    </location>
</feature>
<evidence type="ECO:0000256" key="6">
    <source>
        <dbReference type="ARBA" id="ARBA00023136"/>
    </source>
</evidence>
<evidence type="ECO:0000256" key="3">
    <source>
        <dbReference type="ARBA" id="ARBA00022475"/>
    </source>
</evidence>